<organism evidence="1">
    <name type="scientific">Anguilla anguilla</name>
    <name type="common">European freshwater eel</name>
    <name type="synonym">Muraena anguilla</name>
    <dbReference type="NCBI Taxonomy" id="7936"/>
    <lineage>
        <taxon>Eukaryota</taxon>
        <taxon>Metazoa</taxon>
        <taxon>Chordata</taxon>
        <taxon>Craniata</taxon>
        <taxon>Vertebrata</taxon>
        <taxon>Euteleostomi</taxon>
        <taxon>Actinopterygii</taxon>
        <taxon>Neopterygii</taxon>
        <taxon>Teleostei</taxon>
        <taxon>Anguilliformes</taxon>
        <taxon>Anguillidae</taxon>
        <taxon>Anguilla</taxon>
    </lineage>
</organism>
<dbReference type="AlphaFoldDB" id="A0A0E9WVE3"/>
<name>A0A0E9WVE3_ANGAN</name>
<reference evidence="1" key="1">
    <citation type="submission" date="2014-11" db="EMBL/GenBank/DDBJ databases">
        <authorList>
            <person name="Amaro Gonzalez C."/>
        </authorList>
    </citation>
    <scope>NUCLEOTIDE SEQUENCE</scope>
</reference>
<evidence type="ECO:0000313" key="1">
    <source>
        <dbReference type="EMBL" id="JAH93530.1"/>
    </source>
</evidence>
<accession>A0A0E9WVE3</accession>
<protein>
    <submittedName>
        <fullName evidence="1">Uncharacterized protein</fullName>
    </submittedName>
</protein>
<proteinExistence type="predicted"/>
<sequence>MFLQHSYNVNDGDVADDLLLSGHHGGDGLKISTFHLKLGPFVCLFNGSDVP</sequence>
<reference evidence="1" key="2">
    <citation type="journal article" date="2015" name="Fish Shellfish Immunol.">
        <title>Early steps in the European eel (Anguilla anguilla)-Vibrio vulnificus interaction in the gills: Role of the RtxA13 toxin.</title>
        <authorList>
            <person name="Callol A."/>
            <person name="Pajuelo D."/>
            <person name="Ebbesson L."/>
            <person name="Teles M."/>
            <person name="MacKenzie S."/>
            <person name="Amaro C."/>
        </authorList>
    </citation>
    <scope>NUCLEOTIDE SEQUENCE</scope>
</reference>
<dbReference type="EMBL" id="GBXM01015047">
    <property type="protein sequence ID" value="JAH93530.1"/>
    <property type="molecule type" value="Transcribed_RNA"/>
</dbReference>